<keyword evidence="3" id="KW-1185">Reference proteome</keyword>
<evidence type="ECO:0000313" key="3">
    <source>
        <dbReference type="Proteomes" id="UP000032233"/>
    </source>
</evidence>
<dbReference type="STRING" id="1429043.X474_09060"/>
<dbReference type="InterPro" id="IPR013216">
    <property type="entry name" value="Methyltransf_11"/>
</dbReference>
<dbReference type="CDD" id="cd02440">
    <property type="entry name" value="AdoMet_MTases"/>
    <property type="match status" value="1"/>
</dbReference>
<dbReference type="Pfam" id="PF08241">
    <property type="entry name" value="Methyltransf_11"/>
    <property type="match status" value="1"/>
</dbReference>
<feature type="domain" description="Methyltransferase type 11" evidence="1">
    <location>
        <begin position="46"/>
        <end position="129"/>
    </location>
</feature>
<proteinExistence type="predicted"/>
<dbReference type="SUPFAM" id="SSF53335">
    <property type="entry name" value="S-adenosyl-L-methionine-dependent methyltransferases"/>
    <property type="match status" value="1"/>
</dbReference>
<comment type="caution">
    <text evidence="2">The sequence shown here is derived from an EMBL/GenBank/DDBJ whole genome shotgun (WGS) entry which is preliminary data.</text>
</comment>
<dbReference type="PANTHER" id="PTHR43591">
    <property type="entry name" value="METHYLTRANSFERASE"/>
    <property type="match status" value="1"/>
</dbReference>
<accession>A0A0D2HUQ7</accession>
<reference evidence="2 3" key="1">
    <citation type="submission" date="2013-11" db="EMBL/GenBank/DDBJ databases">
        <title>Metagenomic analysis of a methanogenic consortium involved in long chain n-alkane degradation.</title>
        <authorList>
            <person name="Davidova I.A."/>
            <person name="Callaghan A.V."/>
            <person name="Wawrik B."/>
            <person name="Pruitt S."/>
            <person name="Marks C."/>
            <person name="Duncan K.E."/>
            <person name="Suflita J.M."/>
        </authorList>
    </citation>
    <scope>NUCLEOTIDE SEQUENCE [LARGE SCALE GENOMIC DNA]</scope>
    <source>
        <strain evidence="2 3">SPR</strain>
    </source>
</reference>
<evidence type="ECO:0000259" key="1">
    <source>
        <dbReference type="Pfam" id="PF08241"/>
    </source>
</evidence>
<name>A0A0D2HUQ7_9BACT</name>
<keyword evidence="2" id="KW-0489">Methyltransferase</keyword>
<dbReference type="GO" id="GO:0032259">
    <property type="term" value="P:methylation"/>
    <property type="evidence" value="ECO:0007669"/>
    <property type="project" value="UniProtKB-KW"/>
</dbReference>
<dbReference type="Gene3D" id="3.40.50.150">
    <property type="entry name" value="Vaccinia Virus protein VP39"/>
    <property type="match status" value="1"/>
</dbReference>
<dbReference type="InterPro" id="IPR029063">
    <property type="entry name" value="SAM-dependent_MTases_sf"/>
</dbReference>
<evidence type="ECO:0000313" key="2">
    <source>
        <dbReference type="EMBL" id="KIX14163.1"/>
    </source>
</evidence>
<organism evidence="2 3">
    <name type="scientific">Dethiosulfatarculus sandiegensis</name>
    <dbReference type="NCBI Taxonomy" id="1429043"/>
    <lineage>
        <taxon>Bacteria</taxon>
        <taxon>Pseudomonadati</taxon>
        <taxon>Thermodesulfobacteriota</taxon>
        <taxon>Desulfarculia</taxon>
        <taxon>Desulfarculales</taxon>
        <taxon>Desulfarculaceae</taxon>
        <taxon>Dethiosulfatarculus</taxon>
    </lineage>
</organism>
<dbReference type="GO" id="GO:0008757">
    <property type="term" value="F:S-adenosylmethionine-dependent methyltransferase activity"/>
    <property type="evidence" value="ECO:0007669"/>
    <property type="project" value="InterPro"/>
</dbReference>
<dbReference type="AlphaFoldDB" id="A0A0D2HUQ7"/>
<protein>
    <submittedName>
        <fullName evidence="2">Type 11 methyltransferase</fullName>
    </submittedName>
</protein>
<keyword evidence="2" id="KW-0808">Transferase</keyword>
<dbReference type="EMBL" id="AZAC01000011">
    <property type="protein sequence ID" value="KIX14163.1"/>
    <property type="molecule type" value="Genomic_DNA"/>
</dbReference>
<gene>
    <name evidence="2" type="ORF">X474_09060</name>
</gene>
<dbReference type="InParanoid" id="A0A0D2HUQ7"/>
<sequence>MDKIFDAKELAAYEAWLDSAQGMQYQSMTTRLLDTILDCRKGWRVLDVGCGLGLHLKHLRQRGLLAHGLDMSPVAVHMAAKKLGPNCEIDLGDAHDLPYEDNSFDAVIMMNTLELVDRPAQVLAEAARVSASRLCIITMNFLSFGPITWRYLSPYNPLQQRRSFSLLSLWRLVREVLGPVPQAWSGATTWPSLQVGHWPFAGMIGVCAAVTPRYMTRPLIVEPARNPATRPAHSHGSVAVLRRVK</sequence>
<dbReference type="Proteomes" id="UP000032233">
    <property type="component" value="Unassembled WGS sequence"/>
</dbReference>
<dbReference type="RefSeq" id="WP_044348032.1">
    <property type="nucleotide sequence ID" value="NZ_AZAC01000011.1"/>
</dbReference>